<keyword evidence="8" id="KW-1185">Reference proteome</keyword>
<dbReference type="PROSITE" id="PS50931">
    <property type="entry name" value="HTH_LYSR"/>
    <property type="match status" value="1"/>
</dbReference>
<evidence type="ECO:0000256" key="2">
    <source>
        <dbReference type="ARBA" id="ARBA00023015"/>
    </source>
</evidence>
<comment type="caution">
    <text evidence="7">The sequence shown here is derived from an EMBL/GenBank/DDBJ whole genome shotgun (WGS) entry which is preliminary data.</text>
</comment>
<proteinExistence type="inferred from homology"/>
<feature type="domain" description="HTH lysR-type" evidence="6">
    <location>
        <begin position="3"/>
        <end position="60"/>
    </location>
</feature>
<keyword evidence="2" id="KW-0805">Transcription regulation</keyword>
<dbReference type="RefSeq" id="WP_131757940.1">
    <property type="nucleotide sequence ID" value="NZ_CAACUY010000041.1"/>
</dbReference>
<name>A0ABW2XDX6_9ACTN</name>
<dbReference type="Gene3D" id="3.40.190.10">
    <property type="entry name" value="Periplasmic binding protein-like II"/>
    <property type="match status" value="2"/>
</dbReference>
<dbReference type="PANTHER" id="PTHR30346:SF0">
    <property type="entry name" value="HCA OPERON TRANSCRIPTIONAL ACTIVATOR HCAR"/>
    <property type="match status" value="1"/>
</dbReference>
<dbReference type="Gene3D" id="1.10.10.10">
    <property type="entry name" value="Winged helix-like DNA-binding domain superfamily/Winged helix DNA-binding domain"/>
    <property type="match status" value="1"/>
</dbReference>
<protein>
    <submittedName>
        <fullName evidence="7">LysR family transcriptional regulator</fullName>
    </submittedName>
</protein>
<organism evidence="7 8">
    <name type="scientific">Actinomadura fibrosa</name>
    <dbReference type="NCBI Taxonomy" id="111802"/>
    <lineage>
        <taxon>Bacteria</taxon>
        <taxon>Bacillati</taxon>
        <taxon>Actinomycetota</taxon>
        <taxon>Actinomycetes</taxon>
        <taxon>Streptosporangiales</taxon>
        <taxon>Thermomonosporaceae</taxon>
        <taxon>Actinomadura</taxon>
    </lineage>
</organism>
<evidence type="ECO:0000259" key="6">
    <source>
        <dbReference type="PROSITE" id="PS50931"/>
    </source>
</evidence>
<evidence type="ECO:0000256" key="3">
    <source>
        <dbReference type="ARBA" id="ARBA00023125"/>
    </source>
</evidence>
<sequence>MDPDLPGMRAFVAAAEELHFGRAAARLFLTQQALSKRIRRLEDALATPLFERTTRTVALTAAGLRLLPLARDAIAAFDTAVGEVRGVPAPLRVDVYHERFTPLAAIRRALAPDPSLTVEATMRQGLAAALPALLRGEIDAAFGRVHDLGRPWPGELASRPFSYVPLYAYVLEGHPLASRTSLPVADLASAGIAMPDPAGSTEWHGYLTRFAAEFGVPLRFSEPAVGLLGYRDLMEREHRAVAIAERDMVLPFDGDTVRIPIVAPVPLFSWSIVWRRHDRNPRLRRLLDLLGPPPPTPDDPSCWLPSPDRTGL</sequence>
<dbReference type="EMBL" id="JBHTGP010000003">
    <property type="protein sequence ID" value="MFD0683840.1"/>
    <property type="molecule type" value="Genomic_DNA"/>
</dbReference>
<dbReference type="Pfam" id="PF03466">
    <property type="entry name" value="LysR_substrate"/>
    <property type="match status" value="1"/>
</dbReference>
<gene>
    <name evidence="7" type="ORF">ACFQZM_04975</name>
</gene>
<dbReference type="SUPFAM" id="SSF53850">
    <property type="entry name" value="Periplasmic binding protein-like II"/>
    <property type="match status" value="1"/>
</dbReference>
<reference evidence="8" key="1">
    <citation type="journal article" date="2019" name="Int. J. Syst. Evol. Microbiol.">
        <title>The Global Catalogue of Microorganisms (GCM) 10K type strain sequencing project: providing services to taxonomists for standard genome sequencing and annotation.</title>
        <authorList>
            <consortium name="The Broad Institute Genomics Platform"/>
            <consortium name="The Broad Institute Genome Sequencing Center for Infectious Disease"/>
            <person name="Wu L."/>
            <person name="Ma J."/>
        </authorList>
    </citation>
    <scope>NUCLEOTIDE SEQUENCE [LARGE SCALE GENOMIC DNA]</scope>
    <source>
        <strain evidence="8">JCM 9371</strain>
    </source>
</reference>
<dbReference type="InterPro" id="IPR036390">
    <property type="entry name" value="WH_DNA-bd_sf"/>
</dbReference>
<dbReference type="InterPro" id="IPR000847">
    <property type="entry name" value="LysR_HTH_N"/>
</dbReference>
<dbReference type="PANTHER" id="PTHR30346">
    <property type="entry name" value="TRANSCRIPTIONAL DUAL REGULATOR HCAR-RELATED"/>
    <property type="match status" value="1"/>
</dbReference>
<evidence type="ECO:0000313" key="7">
    <source>
        <dbReference type="EMBL" id="MFD0683840.1"/>
    </source>
</evidence>
<evidence type="ECO:0000256" key="5">
    <source>
        <dbReference type="SAM" id="MobiDB-lite"/>
    </source>
</evidence>
<dbReference type="InterPro" id="IPR005119">
    <property type="entry name" value="LysR_subst-bd"/>
</dbReference>
<keyword evidence="3" id="KW-0238">DNA-binding</keyword>
<dbReference type="InterPro" id="IPR036388">
    <property type="entry name" value="WH-like_DNA-bd_sf"/>
</dbReference>
<dbReference type="PRINTS" id="PR00039">
    <property type="entry name" value="HTHLYSR"/>
</dbReference>
<dbReference type="SUPFAM" id="SSF46785">
    <property type="entry name" value="Winged helix' DNA-binding domain"/>
    <property type="match status" value="1"/>
</dbReference>
<comment type="similarity">
    <text evidence="1">Belongs to the LysR transcriptional regulatory family.</text>
</comment>
<feature type="region of interest" description="Disordered" evidence="5">
    <location>
        <begin position="290"/>
        <end position="312"/>
    </location>
</feature>
<dbReference type="Proteomes" id="UP001597063">
    <property type="component" value="Unassembled WGS sequence"/>
</dbReference>
<dbReference type="Pfam" id="PF00126">
    <property type="entry name" value="HTH_1"/>
    <property type="match status" value="1"/>
</dbReference>
<evidence type="ECO:0000313" key="8">
    <source>
        <dbReference type="Proteomes" id="UP001597063"/>
    </source>
</evidence>
<accession>A0ABW2XDX6</accession>
<evidence type="ECO:0000256" key="4">
    <source>
        <dbReference type="ARBA" id="ARBA00023163"/>
    </source>
</evidence>
<evidence type="ECO:0000256" key="1">
    <source>
        <dbReference type="ARBA" id="ARBA00009437"/>
    </source>
</evidence>
<keyword evidence="4" id="KW-0804">Transcription</keyword>